<dbReference type="KEGG" id="dfa:DFA_03942"/>
<reference evidence="3" key="1">
    <citation type="journal article" date="2011" name="Genome Res.">
        <title>Phylogeny-wide analysis of social amoeba genomes highlights ancient origins for complex intercellular communication.</title>
        <authorList>
            <person name="Heidel A.J."/>
            <person name="Lawal H.M."/>
            <person name="Felder M."/>
            <person name="Schilde C."/>
            <person name="Helps N.R."/>
            <person name="Tunggal B."/>
            <person name="Rivero F."/>
            <person name="John U."/>
            <person name="Schleicher M."/>
            <person name="Eichinger L."/>
            <person name="Platzer M."/>
            <person name="Noegel A.A."/>
            <person name="Schaap P."/>
            <person name="Gloeckner G."/>
        </authorList>
    </citation>
    <scope>NUCLEOTIDE SEQUENCE [LARGE SCALE GENOMIC DNA]</scope>
    <source>
        <strain evidence="3">SH3</strain>
    </source>
</reference>
<sequence>MSSTTNVNQSTQLFSLFVGSMFLSCSSCNCPNQFPFNGLVTLIITVHHISYLLISFIDGCLVWIYARVGDREERESERTDILQTSHRFLVVELEY</sequence>
<evidence type="ECO:0000313" key="3">
    <source>
        <dbReference type="Proteomes" id="UP000007797"/>
    </source>
</evidence>
<dbReference type="RefSeq" id="XP_004366352.1">
    <property type="nucleotide sequence ID" value="XM_004366295.1"/>
</dbReference>
<name>F4Q0U7_CACFS</name>
<dbReference type="AlphaFoldDB" id="F4Q0U7"/>
<gene>
    <name evidence="2" type="ORF">DFA_03942</name>
</gene>
<evidence type="ECO:0000256" key="1">
    <source>
        <dbReference type="SAM" id="Phobius"/>
    </source>
</evidence>
<dbReference type="Proteomes" id="UP000007797">
    <property type="component" value="Unassembled WGS sequence"/>
</dbReference>
<accession>F4Q0U7</accession>
<protein>
    <recommendedName>
        <fullName evidence="4">Transmembrane protein</fullName>
    </recommendedName>
</protein>
<organism evidence="2 3">
    <name type="scientific">Cavenderia fasciculata</name>
    <name type="common">Slime mold</name>
    <name type="synonym">Dictyostelium fasciculatum</name>
    <dbReference type="NCBI Taxonomy" id="261658"/>
    <lineage>
        <taxon>Eukaryota</taxon>
        <taxon>Amoebozoa</taxon>
        <taxon>Evosea</taxon>
        <taxon>Eumycetozoa</taxon>
        <taxon>Dictyostelia</taxon>
        <taxon>Acytosteliales</taxon>
        <taxon>Cavenderiaceae</taxon>
        <taxon>Cavenderia</taxon>
    </lineage>
</organism>
<keyword evidence="1" id="KW-0812">Transmembrane</keyword>
<keyword evidence="1" id="KW-1133">Transmembrane helix</keyword>
<dbReference type="EMBL" id="GL883018">
    <property type="protein sequence ID" value="EGG18448.1"/>
    <property type="molecule type" value="Genomic_DNA"/>
</dbReference>
<evidence type="ECO:0008006" key="4">
    <source>
        <dbReference type="Google" id="ProtNLM"/>
    </source>
</evidence>
<keyword evidence="1" id="KW-0472">Membrane</keyword>
<feature type="transmembrane region" description="Helical" evidence="1">
    <location>
        <begin position="38"/>
        <end position="66"/>
    </location>
</feature>
<keyword evidence="3" id="KW-1185">Reference proteome</keyword>
<dbReference type="GeneID" id="14870460"/>
<proteinExistence type="predicted"/>
<evidence type="ECO:0000313" key="2">
    <source>
        <dbReference type="EMBL" id="EGG18448.1"/>
    </source>
</evidence>